<dbReference type="AlphaFoldDB" id="C5M018"/>
<evidence type="ECO:0000259" key="3">
    <source>
        <dbReference type="PROSITE" id="PS50158"/>
    </source>
</evidence>
<feature type="region of interest" description="Disordered" evidence="2">
    <location>
        <begin position="55"/>
        <end position="77"/>
    </location>
</feature>
<organism evidence="5">
    <name type="scientific">Perkinsus marinus (strain ATCC 50983 / TXsc)</name>
    <dbReference type="NCBI Taxonomy" id="423536"/>
    <lineage>
        <taxon>Eukaryota</taxon>
        <taxon>Sar</taxon>
        <taxon>Alveolata</taxon>
        <taxon>Perkinsozoa</taxon>
        <taxon>Perkinsea</taxon>
        <taxon>Perkinsida</taxon>
        <taxon>Perkinsidae</taxon>
        <taxon>Perkinsus</taxon>
    </lineage>
</organism>
<dbReference type="EMBL" id="GG686998">
    <property type="protein sequence ID" value="EEQ97676.1"/>
    <property type="molecule type" value="Genomic_DNA"/>
</dbReference>
<name>C5M018_PERM5</name>
<proteinExistence type="predicted"/>
<dbReference type="GO" id="GO:0008270">
    <property type="term" value="F:zinc ion binding"/>
    <property type="evidence" value="ECO:0007669"/>
    <property type="project" value="UniProtKB-KW"/>
</dbReference>
<dbReference type="InterPro" id="IPR001878">
    <property type="entry name" value="Znf_CCHC"/>
</dbReference>
<dbReference type="Proteomes" id="UP000007800">
    <property type="component" value="Unassembled WGS sequence"/>
</dbReference>
<dbReference type="GO" id="GO:0003676">
    <property type="term" value="F:nucleic acid binding"/>
    <property type="evidence" value="ECO:0007669"/>
    <property type="project" value="InterPro"/>
</dbReference>
<dbReference type="RefSeq" id="XP_002764959.1">
    <property type="nucleotide sequence ID" value="XM_002764913.1"/>
</dbReference>
<protein>
    <recommendedName>
        <fullName evidence="3">CCHC-type domain-containing protein</fullName>
    </recommendedName>
</protein>
<dbReference type="SUPFAM" id="SSF57756">
    <property type="entry name" value="Retrovirus zinc finger-like domains"/>
    <property type="match status" value="1"/>
</dbReference>
<dbReference type="PROSITE" id="PS50158">
    <property type="entry name" value="ZF_CCHC"/>
    <property type="match status" value="1"/>
</dbReference>
<dbReference type="Gene3D" id="4.10.60.10">
    <property type="entry name" value="Zinc finger, CCHC-type"/>
    <property type="match status" value="1"/>
</dbReference>
<evidence type="ECO:0000256" key="2">
    <source>
        <dbReference type="SAM" id="MobiDB-lite"/>
    </source>
</evidence>
<feature type="domain" description="CCHC-type" evidence="3">
    <location>
        <begin position="40"/>
        <end position="53"/>
    </location>
</feature>
<keyword evidence="1" id="KW-0479">Metal-binding</keyword>
<dbReference type="InParanoid" id="C5M018"/>
<keyword evidence="1" id="KW-0863">Zinc-finger</keyword>
<accession>C5M018</accession>
<reference evidence="4 5" key="1">
    <citation type="submission" date="2008-07" db="EMBL/GenBank/DDBJ databases">
        <authorList>
            <person name="El-Sayed N."/>
            <person name="Caler E."/>
            <person name="Inman J."/>
            <person name="Amedeo P."/>
            <person name="Hass B."/>
            <person name="Wortman J."/>
        </authorList>
    </citation>
    <scope>NUCLEOTIDE SEQUENCE [LARGE SCALE GENOMIC DNA]</scope>
    <source>
        <strain evidence="5">ATCC 50983 / TXsc</strain>
    </source>
</reference>
<dbReference type="InterPro" id="IPR036875">
    <property type="entry name" value="Znf_CCHC_sf"/>
</dbReference>
<keyword evidence="1" id="KW-0862">Zinc</keyword>
<dbReference type="GeneID" id="9036958"/>
<dbReference type="OrthoDB" id="8952792at2759"/>
<dbReference type="SMART" id="SM00343">
    <property type="entry name" value="ZnF_C2HC"/>
    <property type="match status" value="2"/>
</dbReference>
<keyword evidence="5" id="KW-1185">Reference proteome</keyword>
<evidence type="ECO:0000313" key="5">
    <source>
        <dbReference type="Proteomes" id="UP000007800"/>
    </source>
</evidence>
<evidence type="ECO:0000313" key="4">
    <source>
        <dbReference type="EMBL" id="EEQ97676.1"/>
    </source>
</evidence>
<evidence type="ECO:0000256" key="1">
    <source>
        <dbReference type="PROSITE-ProRule" id="PRU00047"/>
    </source>
</evidence>
<gene>
    <name evidence="4" type="ORF">Pmar_PMAR009635</name>
</gene>
<sequence length="77" mass="8155">MTINGVGGAVVDPSVDPRVQCLQCLGFGHMARSCPNPRVCHRCGQPGHESRRCHLGPGPSLVMQPNPSTTIAPRKPS</sequence>